<feature type="compositionally biased region" description="Low complexity" evidence="1">
    <location>
        <begin position="26"/>
        <end position="41"/>
    </location>
</feature>
<evidence type="ECO:0000313" key="3">
    <source>
        <dbReference type="Proteomes" id="UP000799118"/>
    </source>
</evidence>
<sequence>MQRHSTSASALTSAFDAKHPGSNKNSDASSHSDSDSGFGSDSDSDPIATRTLDLKVTPRSRPMFRSTAATLNTICKIARNLLSIVGKTSGITGYPMIRVVEFNDIIEPQGSTTCAVAVIQGLKVGYFESWQSTSKHVQILGAIYSFHRSYREACICYMRAFVNGDVCCLLDDGLTESFTPSILEE</sequence>
<organism evidence="2 3">
    <name type="scientific">Gymnopus androsaceus JB14</name>
    <dbReference type="NCBI Taxonomy" id="1447944"/>
    <lineage>
        <taxon>Eukaryota</taxon>
        <taxon>Fungi</taxon>
        <taxon>Dikarya</taxon>
        <taxon>Basidiomycota</taxon>
        <taxon>Agaricomycotina</taxon>
        <taxon>Agaricomycetes</taxon>
        <taxon>Agaricomycetidae</taxon>
        <taxon>Agaricales</taxon>
        <taxon>Marasmiineae</taxon>
        <taxon>Omphalotaceae</taxon>
        <taxon>Gymnopus</taxon>
    </lineage>
</organism>
<evidence type="ECO:0000313" key="2">
    <source>
        <dbReference type="EMBL" id="KAE9402528.1"/>
    </source>
</evidence>
<dbReference type="AlphaFoldDB" id="A0A6A4HZA1"/>
<keyword evidence="3" id="KW-1185">Reference proteome</keyword>
<reference evidence="2" key="1">
    <citation type="journal article" date="2019" name="Environ. Microbiol.">
        <title>Fungal ecological strategies reflected in gene transcription - a case study of two litter decomposers.</title>
        <authorList>
            <person name="Barbi F."/>
            <person name="Kohler A."/>
            <person name="Barry K."/>
            <person name="Baskaran P."/>
            <person name="Daum C."/>
            <person name="Fauchery L."/>
            <person name="Ihrmark K."/>
            <person name="Kuo A."/>
            <person name="LaButti K."/>
            <person name="Lipzen A."/>
            <person name="Morin E."/>
            <person name="Grigoriev I.V."/>
            <person name="Henrissat B."/>
            <person name="Lindahl B."/>
            <person name="Martin F."/>
        </authorList>
    </citation>
    <scope>NUCLEOTIDE SEQUENCE</scope>
    <source>
        <strain evidence="2">JB14</strain>
    </source>
</reference>
<name>A0A6A4HZA1_9AGAR</name>
<dbReference type="OrthoDB" id="3058940at2759"/>
<feature type="compositionally biased region" description="Polar residues" evidence="1">
    <location>
        <begin position="1"/>
        <end position="12"/>
    </location>
</feature>
<gene>
    <name evidence="2" type="ORF">BT96DRAFT_937172</name>
</gene>
<dbReference type="EMBL" id="ML769434">
    <property type="protein sequence ID" value="KAE9402528.1"/>
    <property type="molecule type" value="Genomic_DNA"/>
</dbReference>
<protein>
    <submittedName>
        <fullName evidence="2">Uncharacterized protein</fullName>
    </submittedName>
</protein>
<accession>A0A6A4HZA1</accession>
<dbReference type="Proteomes" id="UP000799118">
    <property type="component" value="Unassembled WGS sequence"/>
</dbReference>
<feature type="region of interest" description="Disordered" evidence="1">
    <location>
        <begin position="1"/>
        <end position="52"/>
    </location>
</feature>
<proteinExistence type="predicted"/>
<evidence type="ECO:0000256" key="1">
    <source>
        <dbReference type="SAM" id="MobiDB-lite"/>
    </source>
</evidence>